<proteinExistence type="inferred from homology"/>
<keyword evidence="6" id="KW-0029">Amino-acid transport</keyword>
<dbReference type="GO" id="GO:0005524">
    <property type="term" value="F:ATP binding"/>
    <property type="evidence" value="ECO:0007669"/>
    <property type="project" value="UniProtKB-KW"/>
</dbReference>
<evidence type="ECO:0000313" key="9">
    <source>
        <dbReference type="Proteomes" id="UP001365405"/>
    </source>
</evidence>
<dbReference type="RefSeq" id="WP_341408709.1">
    <property type="nucleotide sequence ID" value="NZ_JBBUTH010000001.1"/>
</dbReference>
<evidence type="ECO:0000259" key="7">
    <source>
        <dbReference type="PROSITE" id="PS50893"/>
    </source>
</evidence>
<evidence type="ECO:0000256" key="5">
    <source>
        <dbReference type="ARBA" id="ARBA00022840"/>
    </source>
</evidence>
<dbReference type="InterPro" id="IPR030660">
    <property type="entry name" value="ABC_branched_ATPase_LivF/BraG"/>
</dbReference>
<dbReference type="InterPro" id="IPR003439">
    <property type="entry name" value="ABC_transporter-like_ATP-bd"/>
</dbReference>
<dbReference type="SMART" id="SM00382">
    <property type="entry name" value="AAA"/>
    <property type="match status" value="1"/>
</dbReference>
<keyword evidence="9" id="KW-1185">Reference proteome</keyword>
<dbReference type="Pfam" id="PF00005">
    <property type="entry name" value="ABC_tran"/>
    <property type="match status" value="1"/>
</dbReference>
<keyword evidence="3" id="KW-1003">Cell membrane</keyword>
<evidence type="ECO:0000256" key="3">
    <source>
        <dbReference type="ARBA" id="ARBA00022475"/>
    </source>
</evidence>
<comment type="similarity">
    <text evidence="1">Belongs to the ABC transporter superfamily.</text>
</comment>
<evidence type="ECO:0000256" key="1">
    <source>
        <dbReference type="ARBA" id="ARBA00005417"/>
    </source>
</evidence>
<dbReference type="PROSITE" id="PS00211">
    <property type="entry name" value="ABC_TRANSPORTER_1"/>
    <property type="match status" value="1"/>
</dbReference>
<dbReference type="PROSITE" id="PS50893">
    <property type="entry name" value="ABC_TRANSPORTER_2"/>
    <property type="match status" value="1"/>
</dbReference>
<feature type="domain" description="ABC transporter" evidence="7">
    <location>
        <begin position="9"/>
        <end position="240"/>
    </location>
</feature>
<keyword evidence="4" id="KW-0547">Nucleotide-binding</keyword>
<dbReference type="PIRSF" id="PIRSF039137">
    <property type="entry name" value="ABC_branched_ATPase"/>
    <property type="match status" value="1"/>
</dbReference>
<dbReference type="CDD" id="cd03224">
    <property type="entry name" value="ABC_TM1139_LivF_branched"/>
    <property type="match status" value="1"/>
</dbReference>
<dbReference type="EMBL" id="JBBUTH010000001">
    <property type="protein sequence ID" value="MEK8049035.1"/>
    <property type="molecule type" value="Genomic_DNA"/>
</dbReference>
<organism evidence="8 9">
    <name type="scientific">Pseudaquabacterium inlustre</name>
    <dbReference type="NCBI Taxonomy" id="2984192"/>
    <lineage>
        <taxon>Bacteria</taxon>
        <taxon>Pseudomonadati</taxon>
        <taxon>Pseudomonadota</taxon>
        <taxon>Betaproteobacteria</taxon>
        <taxon>Burkholderiales</taxon>
        <taxon>Sphaerotilaceae</taxon>
        <taxon>Pseudaquabacterium</taxon>
    </lineage>
</organism>
<dbReference type="InterPro" id="IPR052156">
    <property type="entry name" value="BCAA_Transport_ATP-bd_LivF"/>
</dbReference>
<evidence type="ECO:0000256" key="2">
    <source>
        <dbReference type="ARBA" id="ARBA00022448"/>
    </source>
</evidence>
<keyword evidence="3" id="KW-0472">Membrane</keyword>
<keyword evidence="5 8" id="KW-0067">ATP-binding</keyword>
<name>A0ABU9CFF9_9BURK</name>
<keyword evidence="2" id="KW-0813">Transport</keyword>
<evidence type="ECO:0000256" key="4">
    <source>
        <dbReference type="ARBA" id="ARBA00022741"/>
    </source>
</evidence>
<accession>A0ABU9CFF9</accession>
<dbReference type="PANTHER" id="PTHR43820">
    <property type="entry name" value="HIGH-AFFINITY BRANCHED-CHAIN AMINO ACID TRANSPORT ATP-BINDING PROTEIN LIVF"/>
    <property type="match status" value="1"/>
</dbReference>
<protein>
    <submittedName>
        <fullName evidence="8">ABC transporter ATP-binding protein</fullName>
    </submittedName>
</protein>
<evidence type="ECO:0000313" key="8">
    <source>
        <dbReference type="EMBL" id="MEK8049035.1"/>
    </source>
</evidence>
<reference evidence="8 9" key="1">
    <citation type="submission" date="2024-04" db="EMBL/GenBank/DDBJ databases">
        <title>Novel species of the genus Ideonella isolated from streams.</title>
        <authorList>
            <person name="Lu H."/>
        </authorList>
    </citation>
    <scope>NUCLEOTIDE SEQUENCE [LARGE SCALE GENOMIC DNA]</scope>
    <source>
        <strain evidence="8 9">DXS22W</strain>
    </source>
</reference>
<evidence type="ECO:0000256" key="6">
    <source>
        <dbReference type="ARBA" id="ARBA00022970"/>
    </source>
</evidence>
<dbReference type="Gene3D" id="3.40.50.300">
    <property type="entry name" value="P-loop containing nucleotide triphosphate hydrolases"/>
    <property type="match status" value="1"/>
</dbReference>
<sequence length="240" mass="25498">MTNKNDVLLEVSGLQVAYGGIQAVKGASFQVRQGELVCLIGANGAGKTTTLKAVTGTQPVANGEIRYLGKPIKGQGAWDLVKQGLVMVPEGRGTFTRMTIVENLQMGAYTRNDGEVETDIDKVFAIFPRLKERATQLAGTMSGGEQQMLAMGRALMARPKVLLLDEPSMGLSPIMVDKIFEVVADIHSRGTTILLVEQNASRALALADRGYVMESGVITMDGAGQALLSDPKVQAAYLGA</sequence>
<dbReference type="InterPro" id="IPR017871">
    <property type="entry name" value="ABC_transporter-like_CS"/>
</dbReference>
<dbReference type="SUPFAM" id="SSF52540">
    <property type="entry name" value="P-loop containing nucleoside triphosphate hydrolases"/>
    <property type="match status" value="1"/>
</dbReference>
<dbReference type="PANTHER" id="PTHR43820:SF4">
    <property type="entry name" value="HIGH-AFFINITY BRANCHED-CHAIN AMINO ACID TRANSPORT ATP-BINDING PROTEIN LIVF"/>
    <property type="match status" value="1"/>
</dbReference>
<comment type="caution">
    <text evidence="8">The sequence shown here is derived from an EMBL/GenBank/DDBJ whole genome shotgun (WGS) entry which is preliminary data.</text>
</comment>
<gene>
    <name evidence="8" type="ORF">AACH10_02170</name>
</gene>
<dbReference type="Proteomes" id="UP001365405">
    <property type="component" value="Unassembled WGS sequence"/>
</dbReference>
<dbReference type="InterPro" id="IPR003593">
    <property type="entry name" value="AAA+_ATPase"/>
</dbReference>
<dbReference type="InterPro" id="IPR027417">
    <property type="entry name" value="P-loop_NTPase"/>
</dbReference>